<evidence type="ECO:0000313" key="2">
    <source>
        <dbReference type="Proteomes" id="UP000183561"/>
    </source>
</evidence>
<evidence type="ECO:0000313" key="1">
    <source>
        <dbReference type="EMBL" id="SEB69868.1"/>
    </source>
</evidence>
<sequence>MTVHNLTTRTGSIVLLGAFTDPADRDRWSTVTGWARGHDVELVDTCSEDALVVIATDDVLDGLCTPDEAQTLQEVRRRGIPCVGLDDAARELSCLHRPTR</sequence>
<dbReference type="EMBL" id="FNSV01000005">
    <property type="protein sequence ID" value="SEB69868.1"/>
    <property type="molecule type" value="Genomic_DNA"/>
</dbReference>
<name>A0A1H4LH18_9NOCA</name>
<dbReference type="RefSeq" id="WP_016881812.1">
    <property type="nucleotide sequence ID" value="NZ_FNSV01000005.1"/>
</dbReference>
<organism evidence="1 2">
    <name type="scientific">Rhodococcus koreensis</name>
    <dbReference type="NCBI Taxonomy" id="99653"/>
    <lineage>
        <taxon>Bacteria</taxon>
        <taxon>Bacillati</taxon>
        <taxon>Actinomycetota</taxon>
        <taxon>Actinomycetes</taxon>
        <taxon>Mycobacteriales</taxon>
        <taxon>Nocardiaceae</taxon>
        <taxon>Rhodococcus</taxon>
    </lineage>
</organism>
<protein>
    <recommendedName>
        <fullName evidence="3">DRTGG domain-containing protein</fullName>
    </recommendedName>
</protein>
<accession>A0A1H4LH18</accession>
<keyword evidence="2" id="KW-1185">Reference proteome</keyword>
<reference evidence="2" key="1">
    <citation type="submission" date="2016-10" db="EMBL/GenBank/DDBJ databases">
        <authorList>
            <person name="Varghese N."/>
            <person name="Submissions S."/>
        </authorList>
    </citation>
    <scope>NUCLEOTIDE SEQUENCE [LARGE SCALE GENOMIC DNA]</scope>
    <source>
        <strain evidence="2">DSM 44498</strain>
    </source>
</reference>
<dbReference type="Proteomes" id="UP000183561">
    <property type="component" value="Unassembled WGS sequence"/>
</dbReference>
<proteinExistence type="predicted"/>
<evidence type="ECO:0008006" key="3">
    <source>
        <dbReference type="Google" id="ProtNLM"/>
    </source>
</evidence>
<dbReference type="AlphaFoldDB" id="A0A1H4LH18"/>
<dbReference type="OrthoDB" id="4478047at2"/>
<gene>
    <name evidence="1" type="ORF">SAMN04490239_1278</name>
</gene>